<evidence type="ECO:0000259" key="3">
    <source>
        <dbReference type="Pfam" id="PF13828"/>
    </source>
</evidence>
<dbReference type="Proteomes" id="UP000464507">
    <property type="component" value="Chromosome"/>
</dbReference>
<keyword evidence="2" id="KW-0812">Transmembrane</keyword>
<feature type="domain" description="DUF4190" evidence="3">
    <location>
        <begin position="36"/>
        <end position="94"/>
    </location>
</feature>
<feature type="compositionally biased region" description="Polar residues" evidence="1">
    <location>
        <begin position="18"/>
        <end position="29"/>
    </location>
</feature>
<dbReference type="EMBL" id="CP017146">
    <property type="protein sequence ID" value="QHO68769.1"/>
    <property type="molecule type" value="Genomic_DNA"/>
</dbReference>
<organism evidence="4 5">
    <name type="scientific">Marisediminicola antarctica</name>
    <dbReference type="NCBI Taxonomy" id="674079"/>
    <lineage>
        <taxon>Bacteria</taxon>
        <taxon>Bacillati</taxon>
        <taxon>Actinomycetota</taxon>
        <taxon>Actinomycetes</taxon>
        <taxon>Micrococcales</taxon>
        <taxon>Microbacteriaceae</taxon>
        <taxon>Marisediminicola</taxon>
    </lineage>
</organism>
<dbReference type="Pfam" id="PF13828">
    <property type="entry name" value="DUF4190"/>
    <property type="match status" value="1"/>
</dbReference>
<feature type="region of interest" description="Disordered" evidence="1">
    <location>
        <begin position="1"/>
        <end position="29"/>
    </location>
</feature>
<evidence type="ECO:0000256" key="1">
    <source>
        <dbReference type="SAM" id="MobiDB-lite"/>
    </source>
</evidence>
<keyword evidence="5" id="KW-1185">Reference proteome</keyword>
<sequence length="124" mass="12863">MTDPQNSPAPPPQPASGYDTNPYQSTGISQAPERGLSVASLVLGILSLFFGFTVVVPIVGLVLGAMGLRREPEGRTFALVGVWINGAILFLGLVVIVIVIVALSIGIFSIPGFIEMSNAAVLNA</sequence>
<reference evidence="4 5" key="1">
    <citation type="submission" date="2016-09" db="EMBL/GenBank/DDBJ databases">
        <title>Complete genome sequence of microbes from the polar regions.</title>
        <authorList>
            <person name="Liao L."/>
            <person name="Chen B."/>
        </authorList>
    </citation>
    <scope>NUCLEOTIDE SEQUENCE [LARGE SCALE GENOMIC DNA]</scope>
    <source>
        <strain evidence="4 5">ZS314</strain>
    </source>
</reference>
<gene>
    <name evidence="4" type="ORF">BHD05_03060</name>
</gene>
<evidence type="ECO:0000313" key="5">
    <source>
        <dbReference type="Proteomes" id="UP000464507"/>
    </source>
</evidence>
<dbReference type="AlphaFoldDB" id="A0A7L5AKD6"/>
<dbReference type="KEGG" id="mant:BHD05_03060"/>
<feature type="transmembrane region" description="Helical" evidence="2">
    <location>
        <begin position="41"/>
        <end position="65"/>
    </location>
</feature>
<dbReference type="InterPro" id="IPR025241">
    <property type="entry name" value="DUF4190"/>
</dbReference>
<protein>
    <recommendedName>
        <fullName evidence="3">DUF4190 domain-containing protein</fullName>
    </recommendedName>
</protein>
<keyword evidence="2" id="KW-1133">Transmembrane helix</keyword>
<name>A0A7L5AKD6_9MICO</name>
<dbReference type="RefSeq" id="WP_161885125.1">
    <property type="nucleotide sequence ID" value="NZ_CP017146.1"/>
</dbReference>
<evidence type="ECO:0000256" key="2">
    <source>
        <dbReference type="SAM" id="Phobius"/>
    </source>
</evidence>
<proteinExistence type="predicted"/>
<dbReference type="OrthoDB" id="4794509at2"/>
<evidence type="ECO:0000313" key="4">
    <source>
        <dbReference type="EMBL" id="QHO68769.1"/>
    </source>
</evidence>
<feature type="transmembrane region" description="Helical" evidence="2">
    <location>
        <begin position="77"/>
        <end position="110"/>
    </location>
</feature>
<keyword evidence="2" id="KW-0472">Membrane</keyword>
<accession>A0A7L5AKD6</accession>